<evidence type="ECO:0000313" key="4">
    <source>
        <dbReference type="Proteomes" id="UP001500280"/>
    </source>
</evidence>
<sequence length="217" mass="22723">MLTMSSSSAQSAAPRRTLIWIGIGCFVVGVALTAFFVVRIVTTAPASPQPVGESQTPVTLEEKGLTIYSSIPVLEVPCRVKDAQAGDVAIVQSRNTEQITVNGDSWYVVARTQDAVPAGDYVVTCTDKETSATYAVGPRSSVVAFVLSIFGAIGSVLVFGALGAVLVTVGLIRNRRKPVGRVPGYAPPPGTPAPPNHPHPAPPPYVPGPNPDRPQDR</sequence>
<keyword evidence="2" id="KW-1133">Transmembrane helix</keyword>
<proteinExistence type="predicted"/>
<evidence type="ECO:0008006" key="5">
    <source>
        <dbReference type="Google" id="ProtNLM"/>
    </source>
</evidence>
<feature type="region of interest" description="Disordered" evidence="1">
    <location>
        <begin position="178"/>
        <end position="217"/>
    </location>
</feature>
<accession>A0ABN2I6V9</accession>
<feature type="transmembrane region" description="Helical" evidence="2">
    <location>
        <begin position="142"/>
        <end position="172"/>
    </location>
</feature>
<protein>
    <recommendedName>
        <fullName evidence="5">SH3 domain-containing protein</fullName>
    </recommendedName>
</protein>
<dbReference type="EMBL" id="BAAANF010000017">
    <property type="protein sequence ID" value="GAA1699635.1"/>
    <property type="molecule type" value="Genomic_DNA"/>
</dbReference>
<evidence type="ECO:0000256" key="1">
    <source>
        <dbReference type="SAM" id="MobiDB-lite"/>
    </source>
</evidence>
<gene>
    <name evidence="3" type="ORF">GCM10009745_52820</name>
</gene>
<feature type="compositionally biased region" description="Pro residues" evidence="1">
    <location>
        <begin position="185"/>
        <end position="217"/>
    </location>
</feature>
<comment type="caution">
    <text evidence="3">The sequence shown here is derived from an EMBL/GenBank/DDBJ whole genome shotgun (WGS) entry which is preliminary data.</text>
</comment>
<keyword evidence="2" id="KW-0472">Membrane</keyword>
<keyword evidence="2" id="KW-0812">Transmembrane</keyword>
<evidence type="ECO:0000313" key="3">
    <source>
        <dbReference type="EMBL" id="GAA1699635.1"/>
    </source>
</evidence>
<reference evidence="3 4" key="1">
    <citation type="journal article" date="2019" name="Int. J. Syst. Evol. Microbiol.">
        <title>The Global Catalogue of Microorganisms (GCM) 10K type strain sequencing project: providing services to taxonomists for standard genome sequencing and annotation.</title>
        <authorList>
            <consortium name="The Broad Institute Genomics Platform"/>
            <consortium name="The Broad Institute Genome Sequencing Center for Infectious Disease"/>
            <person name="Wu L."/>
            <person name="Ma J."/>
        </authorList>
    </citation>
    <scope>NUCLEOTIDE SEQUENCE [LARGE SCALE GENOMIC DNA]</scope>
    <source>
        <strain evidence="3 4">JCM 14307</strain>
    </source>
</reference>
<dbReference type="Proteomes" id="UP001500280">
    <property type="component" value="Unassembled WGS sequence"/>
</dbReference>
<name>A0ABN2I6V9_9ACTN</name>
<feature type="transmembrane region" description="Helical" evidence="2">
    <location>
        <begin position="20"/>
        <end position="41"/>
    </location>
</feature>
<organism evidence="3 4">
    <name type="scientific">Kribbella yunnanensis</name>
    <dbReference type="NCBI Taxonomy" id="190194"/>
    <lineage>
        <taxon>Bacteria</taxon>
        <taxon>Bacillati</taxon>
        <taxon>Actinomycetota</taxon>
        <taxon>Actinomycetes</taxon>
        <taxon>Propionibacteriales</taxon>
        <taxon>Kribbellaceae</taxon>
        <taxon>Kribbella</taxon>
    </lineage>
</organism>
<keyword evidence="4" id="KW-1185">Reference proteome</keyword>
<evidence type="ECO:0000256" key="2">
    <source>
        <dbReference type="SAM" id="Phobius"/>
    </source>
</evidence>